<dbReference type="EMBL" id="CACRXK020000266">
    <property type="protein sequence ID" value="CAB3980179.1"/>
    <property type="molecule type" value="Genomic_DNA"/>
</dbReference>
<dbReference type="Pfam" id="PF05699">
    <property type="entry name" value="Dimer_Tnp_hAT"/>
    <property type="match status" value="1"/>
</dbReference>
<dbReference type="Proteomes" id="UP001152795">
    <property type="component" value="Unassembled WGS sequence"/>
</dbReference>
<name>A0A7D9DAP5_PARCT</name>
<dbReference type="InterPro" id="IPR008906">
    <property type="entry name" value="HATC_C_dom"/>
</dbReference>
<dbReference type="GO" id="GO:0005634">
    <property type="term" value="C:nucleus"/>
    <property type="evidence" value="ECO:0007669"/>
    <property type="project" value="TreeGrafter"/>
</dbReference>
<dbReference type="PANTHER" id="PTHR47241:SF1">
    <property type="entry name" value="BED-TYPE DOMAIN-CONTAINING PROTEIN"/>
    <property type="match status" value="1"/>
</dbReference>
<dbReference type="AlphaFoldDB" id="A0A7D9DAP5"/>
<dbReference type="PANTHER" id="PTHR47241">
    <property type="entry name" value="FINGER PROTEIN, PUTATIVE-RELATED"/>
    <property type="match status" value="1"/>
</dbReference>
<dbReference type="SUPFAM" id="SSF53098">
    <property type="entry name" value="Ribonuclease H-like"/>
    <property type="match status" value="1"/>
</dbReference>
<accession>A0A7D9DAP5</accession>
<dbReference type="InterPro" id="IPR052865">
    <property type="entry name" value="Zinc_finger_BED"/>
</dbReference>
<feature type="region of interest" description="Disordered" evidence="1">
    <location>
        <begin position="280"/>
        <end position="304"/>
    </location>
</feature>
<evidence type="ECO:0000256" key="1">
    <source>
        <dbReference type="SAM" id="MobiDB-lite"/>
    </source>
</evidence>
<evidence type="ECO:0000313" key="2">
    <source>
        <dbReference type="EMBL" id="CAB3980179.1"/>
    </source>
</evidence>
<organism evidence="2 3">
    <name type="scientific">Paramuricea clavata</name>
    <name type="common">Red gorgonian</name>
    <name type="synonym">Violescent sea-whip</name>
    <dbReference type="NCBI Taxonomy" id="317549"/>
    <lineage>
        <taxon>Eukaryota</taxon>
        <taxon>Metazoa</taxon>
        <taxon>Cnidaria</taxon>
        <taxon>Anthozoa</taxon>
        <taxon>Octocorallia</taxon>
        <taxon>Malacalcyonacea</taxon>
        <taxon>Plexauridae</taxon>
        <taxon>Paramuricea</taxon>
    </lineage>
</organism>
<sequence>MWKCEGLNREYMTVTTHWAVENDKQKSFEIKNALLEVEEFSDSAHTYNIRKASDTDLEAPDDLLARAMAEPEEFDDANDDEDQFPPLAPMHEGSAGCFAHLLNLIVEVDNQCRLLERSERPKLEYQYHLVRLVIRLLALLRMLQLAGTHLWPCSASLGNRSNFWKIVEGLVKVLTPFEDVTLQVSKEEASLSECIPYAHTLLRSIENLHHPTDEVLPVTGLETFIAMLKDGIKNRLINNQTLTLQISTLLNPRFKLRLFDDVCRDVVREAVITRLIMNRDTTEPGDQGDVENPEERPEAYVPTKGSPLTTLTDIVSERMQSQGSRTVERQQGSLMPEQELTNYLSEPVIPVRSEDGKANALDVLHYWYRHKEWPALTRLALSFLSCPLSSVTSERVFLLTGNIVSKKRCALLPDNIGRLAFIKFNNNKF</sequence>
<evidence type="ECO:0000313" key="3">
    <source>
        <dbReference type="Proteomes" id="UP001152795"/>
    </source>
</evidence>
<keyword evidence="3" id="KW-1185">Reference proteome</keyword>
<protein>
    <submittedName>
        <fullName evidence="2">Zinc finger BED domain-containing 4</fullName>
    </submittedName>
</protein>
<comment type="caution">
    <text evidence="2">The sequence shown here is derived from an EMBL/GenBank/DDBJ whole genome shotgun (WGS) entry which is preliminary data.</text>
</comment>
<dbReference type="OrthoDB" id="10057873at2759"/>
<reference evidence="2" key="1">
    <citation type="submission" date="2020-04" db="EMBL/GenBank/DDBJ databases">
        <authorList>
            <person name="Alioto T."/>
            <person name="Alioto T."/>
            <person name="Gomez Garrido J."/>
        </authorList>
    </citation>
    <scope>NUCLEOTIDE SEQUENCE</scope>
    <source>
        <strain evidence="2">A484AB</strain>
    </source>
</reference>
<dbReference type="GO" id="GO:0046983">
    <property type="term" value="F:protein dimerization activity"/>
    <property type="evidence" value="ECO:0007669"/>
    <property type="project" value="InterPro"/>
</dbReference>
<dbReference type="InterPro" id="IPR012337">
    <property type="entry name" value="RNaseH-like_sf"/>
</dbReference>
<proteinExistence type="predicted"/>
<gene>
    <name evidence="2" type="ORF">PACLA_8A028792</name>
</gene>